<feature type="region of interest" description="Disordered" evidence="1">
    <location>
        <begin position="175"/>
        <end position="218"/>
    </location>
</feature>
<evidence type="ECO:0000313" key="2">
    <source>
        <dbReference type="EMBL" id="QHU36597.1"/>
    </source>
</evidence>
<evidence type="ECO:0008006" key="3">
    <source>
        <dbReference type="Google" id="ProtNLM"/>
    </source>
</evidence>
<organism evidence="2">
    <name type="scientific">viral metagenome</name>
    <dbReference type="NCBI Taxonomy" id="1070528"/>
    <lineage>
        <taxon>unclassified sequences</taxon>
        <taxon>metagenomes</taxon>
        <taxon>organismal metagenomes</taxon>
    </lineage>
</organism>
<dbReference type="EMBL" id="MN740640">
    <property type="protein sequence ID" value="QHU36597.1"/>
    <property type="molecule type" value="Genomic_DNA"/>
</dbReference>
<evidence type="ECO:0000256" key="1">
    <source>
        <dbReference type="SAM" id="MobiDB-lite"/>
    </source>
</evidence>
<dbReference type="AlphaFoldDB" id="A0A6C0M0X8"/>
<proteinExistence type="predicted"/>
<sequence>MNPDSLFERRELTRSVHITAPNIQRNIDVSLLAQLRMKYEGICIPEGYVRPRSVLVIEHSLGRINLIKGGVDYTVKFQVDMCLPHPGQVFRALVSTTSKIGLHAEVSPLKVLLPRDLHLGNAEFEAVKEGQEIEFEVVGCRFQQGDESIIVLGTLKTAIQAEGPQEVKEAPKTDVPVLDAPTGEAQTEKKVVVPLEQTKPEKRKRGVIPTGKTNAAAV</sequence>
<reference evidence="2" key="1">
    <citation type="journal article" date="2020" name="Nature">
        <title>Giant virus diversity and host interactions through global metagenomics.</title>
        <authorList>
            <person name="Schulz F."/>
            <person name="Roux S."/>
            <person name="Paez-Espino D."/>
            <person name="Jungbluth S."/>
            <person name="Walsh D.A."/>
            <person name="Denef V.J."/>
            <person name="McMahon K.D."/>
            <person name="Konstantinidis K.T."/>
            <person name="Eloe-Fadrosh E.A."/>
            <person name="Kyrpides N.C."/>
            <person name="Woyke T."/>
        </authorList>
    </citation>
    <scope>NUCLEOTIDE SEQUENCE</scope>
    <source>
        <strain evidence="2">GVMAG-S-1035231-58</strain>
    </source>
</reference>
<protein>
    <recommendedName>
        <fullName evidence="3">S1 motif domain-containing protein</fullName>
    </recommendedName>
</protein>
<accession>A0A6C0M0X8</accession>
<name>A0A6C0M0X8_9ZZZZ</name>